<feature type="transmembrane region" description="Helical" evidence="1">
    <location>
        <begin position="201"/>
        <end position="234"/>
    </location>
</feature>
<dbReference type="OrthoDB" id="3734639at2"/>
<feature type="transmembrane region" description="Helical" evidence="1">
    <location>
        <begin position="339"/>
        <end position="363"/>
    </location>
</feature>
<evidence type="ECO:0000313" key="3">
    <source>
        <dbReference type="Proteomes" id="UP000215896"/>
    </source>
</evidence>
<accession>A0A255GFU5</accession>
<evidence type="ECO:0000313" key="2">
    <source>
        <dbReference type="EMBL" id="OYO14719.1"/>
    </source>
</evidence>
<reference evidence="2 3" key="1">
    <citation type="submission" date="2017-07" db="EMBL/GenBank/DDBJ databases">
        <title>Draft whole genome sequences of clinical Proprionibacteriaceae strains.</title>
        <authorList>
            <person name="Bernier A.-M."/>
            <person name="Bernard K."/>
            <person name="Domingo M.-C."/>
        </authorList>
    </citation>
    <scope>NUCLEOTIDE SEQUENCE [LARGE SCALE GENOMIC DNA]</scope>
    <source>
        <strain evidence="2 3">NML 030167</strain>
    </source>
</reference>
<dbReference type="AlphaFoldDB" id="A0A255GFU5"/>
<dbReference type="EMBL" id="NMVO01000012">
    <property type="protein sequence ID" value="OYO14719.1"/>
    <property type="molecule type" value="Genomic_DNA"/>
</dbReference>
<feature type="transmembrane region" description="Helical" evidence="1">
    <location>
        <begin position="138"/>
        <end position="155"/>
    </location>
</feature>
<keyword evidence="1" id="KW-0472">Membrane</keyword>
<feature type="transmembrane region" description="Helical" evidence="1">
    <location>
        <begin position="457"/>
        <end position="476"/>
    </location>
</feature>
<dbReference type="Proteomes" id="UP000215896">
    <property type="component" value="Unassembled WGS sequence"/>
</dbReference>
<dbReference type="RefSeq" id="WP_094405404.1">
    <property type="nucleotide sequence ID" value="NZ_NMVO01000012.1"/>
</dbReference>
<feature type="transmembrane region" description="Helical" evidence="1">
    <location>
        <begin position="255"/>
        <end position="277"/>
    </location>
</feature>
<feature type="transmembrane region" description="Helical" evidence="1">
    <location>
        <begin position="560"/>
        <end position="578"/>
    </location>
</feature>
<feature type="transmembrane region" description="Helical" evidence="1">
    <location>
        <begin position="430"/>
        <end position="448"/>
    </location>
</feature>
<sequence length="591" mass="62407">MSTGPLRRLVELVGYVMRRVVLDPVRDGVLRGHRWPAGLTAIVWAGYLLYALATVTVLLAPWLRTRLPLRVGGVNTIPAPMLALVQVVLGFALTALFCAALHLRRWLRPLGWLVVTAVLLIPLNLHHVPSSPELQGPTLWTTLAAPVALGALMVLRWRTRFAWWEFVVTLVVIGTALYAGATVHGVPFEDPTYDRTLGNLVLMAALLSLLATPAMLMAGAAFGELTVATAAWTGTALRRLIDTPPDRPAPGRSDGAARVALGLLLIGLAGLRGLQLATDVTAGGLANRLVGLLGGVWVVLLVAVAMALAIWWADRVSGDFDLRPDPDDIPEAWRANLPWLAMILGVPLVADQVIGQLFAAFGIPAVQGFLERFNLSSWLGAVTAAAAAVFAVRTARRGLRVAAAAAAAFTAVVTASTINTLFGIPADADAGTVLAVPAVLVIALALLLRGRLTVGRLVTLITVLLLAVAWPYRSWIAEPVSALAFGGISVALMLGLVWRLLTDGGYARHGSPGFPVPARVLLVLGNAFLGLLLVLMLAGFGGNFPYRPDNVEALGDQNLAHTMLIMALCLGCVAALAGRDRAMSAGDTVLR</sequence>
<keyword evidence="3" id="KW-1185">Reference proteome</keyword>
<feature type="transmembrane region" description="Helical" evidence="1">
    <location>
        <begin position="162"/>
        <end position="181"/>
    </location>
</feature>
<feature type="transmembrane region" description="Helical" evidence="1">
    <location>
        <begin position="375"/>
        <end position="392"/>
    </location>
</feature>
<comment type="caution">
    <text evidence="2">The sequence shown here is derived from an EMBL/GenBank/DDBJ whole genome shotgun (WGS) entry which is preliminary data.</text>
</comment>
<protein>
    <submittedName>
        <fullName evidence="2">Uncharacterized protein</fullName>
    </submittedName>
</protein>
<organism evidence="2 3">
    <name type="scientific">Enemella evansiae</name>
    <dbReference type="NCBI Taxonomy" id="2016499"/>
    <lineage>
        <taxon>Bacteria</taxon>
        <taxon>Bacillati</taxon>
        <taxon>Actinomycetota</taxon>
        <taxon>Actinomycetes</taxon>
        <taxon>Propionibacteriales</taxon>
        <taxon>Propionibacteriaceae</taxon>
        <taxon>Enemella</taxon>
    </lineage>
</organism>
<feature type="transmembrane region" description="Helical" evidence="1">
    <location>
        <begin position="399"/>
        <end position="424"/>
    </location>
</feature>
<gene>
    <name evidence="2" type="ORF">CGZ94_09145</name>
</gene>
<feature type="transmembrane region" description="Helical" evidence="1">
    <location>
        <begin position="41"/>
        <end position="63"/>
    </location>
</feature>
<feature type="transmembrane region" description="Helical" evidence="1">
    <location>
        <begin position="110"/>
        <end position="126"/>
    </location>
</feature>
<proteinExistence type="predicted"/>
<evidence type="ECO:0000256" key="1">
    <source>
        <dbReference type="SAM" id="Phobius"/>
    </source>
</evidence>
<keyword evidence="1" id="KW-1133">Transmembrane helix</keyword>
<name>A0A255GFU5_9ACTN</name>
<feature type="transmembrane region" description="Helical" evidence="1">
    <location>
        <begin position="521"/>
        <end position="540"/>
    </location>
</feature>
<feature type="transmembrane region" description="Helical" evidence="1">
    <location>
        <begin position="289"/>
        <end position="313"/>
    </location>
</feature>
<feature type="transmembrane region" description="Helical" evidence="1">
    <location>
        <begin position="83"/>
        <end position="103"/>
    </location>
</feature>
<feature type="transmembrane region" description="Helical" evidence="1">
    <location>
        <begin position="482"/>
        <end position="501"/>
    </location>
</feature>
<keyword evidence="1" id="KW-0812">Transmembrane</keyword>